<feature type="region of interest" description="Disordered" evidence="3">
    <location>
        <begin position="73"/>
        <end position="94"/>
    </location>
</feature>
<dbReference type="GO" id="GO:0016208">
    <property type="term" value="F:AMP binding"/>
    <property type="evidence" value="ECO:0007669"/>
    <property type="project" value="TreeGrafter"/>
</dbReference>
<dbReference type="GO" id="GO:0031588">
    <property type="term" value="C:nucleotide-activated protein kinase complex"/>
    <property type="evidence" value="ECO:0007669"/>
    <property type="project" value="TreeGrafter"/>
</dbReference>
<dbReference type="PANTHER" id="PTHR13780:SF19">
    <property type="entry name" value="CBS DOMAIN-CONTAINING PROTEIN"/>
    <property type="match status" value="1"/>
</dbReference>
<dbReference type="WBParaSite" id="PEQ_0000966401-mRNA-1">
    <property type="protein sequence ID" value="PEQ_0000966401-mRNA-1"/>
    <property type="gene ID" value="PEQ_0000966401"/>
</dbReference>
<dbReference type="SUPFAM" id="SSF54631">
    <property type="entry name" value="CBS-domain pair"/>
    <property type="match status" value="1"/>
</dbReference>
<organism evidence="4 5">
    <name type="scientific">Parascaris equorum</name>
    <name type="common">Equine roundworm</name>
    <dbReference type="NCBI Taxonomy" id="6256"/>
    <lineage>
        <taxon>Eukaryota</taxon>
        <taxon>Metazoa</taxon>
        <taxon>Ecdysozoa</taxon>
        <taxon>Nematoda</taxon>
        <taxon>Chromadorea</taxon>
        <taxon>Rhabditida</taxon>
        <taxon>Spirurina</taxon>
        <taxon>Ascaridomorpha</taxon>
        <taxon>Ascaridoidea</taxon>
        <taxon>Ascarididae</taxon>
        <taxon>Parascaris</taxon>
    </lineage>
</organism>
<dbReference type="GO" id="GO:0005737">
    <property type="term" value="C:cytoplasm"/>
    <property type="evidence" value="ECO:0007669"/>
    <property type="project" value="TreeGrafter"/>
</dbReference>
<evidence type="ECO:0000313" key="4">
    <source>
        <dbReference type="Proteomes" id="UP000887564"/>
    </source>
</evidence>
<dbReference type="Proteomes" id="UP000887564">
    <property type="component" value="Unplaced"/>
</dbReference>
<keyword evidence="2" id="KW-0129">CBS domain</keyword>
<evidence type="ECO:0000256" key="3">
    <source>
        <dbReference type="SAM" id="MobiDB-lite"/>
    </source>
</evidence>
<evidence type="ECO:0000313" key="5">
    <source>
        <dbReference type="WBParaSite" id="PEQ_0000966401-mRNA-1"/>
    </source>
</evidence>
<dbReference type="InterPro" id="IPR050511">
    <property type="entry name" value="AMPK_gamma/SDS23_families"/>
</dbReference>
<evidence type="ECO:0000256" key="2">
    <source>
        <dbReference type="ARBA" id="ARBA00023122"/>
    </source>
</evidence>
<name>A0A914RXS3_PAREQ</name>
<reference evidence="5" key="1">
    <citation type="submission" date="2022-11" db="UniProtKB">
        <authorList>
            <consortium name="WormBaseParasite"/>
        </authorList>
    </citation>
    <scope>IDENTIFICATION</scope>
</reference>
<dbReference type="Gene3D" id="3.10.580.10">
    <property type="entry name" value="CBS-domain"/>
    <property type="match status" value="1"/>
</dbReference>
<evidence type="ECO:0000256" key="1">
    <source>
        <dbReference type="ARBA" id="ARBA00022737"/>
    </source>
</evidence>
<proteinExistence type="predicted"/>
<sequence length="139" mass="16020">MQYNACYEAMPTSSKMVVFDVNLQLRKAFNGLIYQNTRHVLLSDPECEAPIVGILSVTDFIRVLLKLYKRRKDAERNDPDNEMETSEERTASAASLLANDDIGKLTIKEYRELIQHEGKLMDLVSINADDRYLMQLSRF</sequence>
<dbReference type="GO" id="GO:0019901">
    <property type="term" value="F:protein kinase binding"/>
    <property type="evidence" value="ECO:0007669"/>
    <property type="project" value="TreeGrafter"/>
</dbReference>
<dbReference type="AlphaFoldDB" id="A0A914RXS3"/>
<dbReference type="PANTHER" id="PTHR13780">
    <property type="entry name" value="AMP-ACTIVATED PROTEIN KINASE, GAMMA REGULATORY SUBUNIT"/>
    <property type="match status" value="1"/>
</dbReference>
<keyword evidence="4" id="KW-1185">Reference proteome</keyword>
<accession>A0A914RXS3</accession>
<dbReference type="GO" id="GO:0005634">
    <property type="term" value="C:nucleus"/>
    <property type="evidence" value="ECO:0007669"/>
    <property type="project" value="TreeGrafter"/>
</dbReference>
<keyword evidence="1" id="KW-0677">Repeat</keyword>
<dbReference type="InterPro" id="IPR046342">
    <property type="entry name" value="CBS_dom_sf"/>
</dbReference>
<protein>
    <submittedName>
        <fullName evidence="5">CBS domain-containing protein</fullName>
    </submittedName>
</protein>
<dbReference type="GO" id="GO:0019887">
    <property type="term" value="F:protein kinase regulator activity"/>
    <property type="evidence" value="ECO:0007669"/>
    <property type="project" value="TreeGrafter"/>
</dbReference>